<evidence type="ECO:0000256" key="1">
    <source>
        <dbReference type="SAM" id="MobiDB-lite"/>
    </source>
</evidence>
<evidence type="ECO:0000259" key="2">
    <source>
        <dbReference type="Pfam" id="PF05057"/>
    </source>
</evidence>
<sequence length="904" mass="95462">MLRGLLQWCASPSVSPQDAFKRVHGRLGRPAALPAGRTHAAGDSTAAAAAPPLRVVDPYHFILCQHGMLGSAADFDGVLVDLFVHHEVSVLEAVETAEAAAAAAVRRGEQRRTTHGHPPSPPPVPFGAAAAAAAQHVNSSSTTPSFTPESGECAAVSSLDVGAAYFTQHSPTSTAPTASRSTTNSAVPTRSCVVQESALEEAPLATAAMRAAAAAQQQQQQQQQRLEQAWLSASTTAADGVRAERVGGVESGSAPDHRATTADQRARRAAYKVAYRLAVEHPNQHGGRLYRSGNLQCFSPGSNEYMRTDAGTLACARRALAEVVPALHRWLDEVESQEKQRLAQWAVYARACGTREAAWQAAEAAATPLPVCLSFTAHSFGGIIQRELLYLLLVETPDMRGDGAGALDEAVAALRQRLRRLHVTFENFVSVATPHCGAGECLWWPIYFGAWCLARMRLCRTYDELLLSDAERVLQHRLVDEPHLRTLEVFRRRVLFANTHRDILVGFGTCSLIFEGVDTDHTKFIGVAPHTAHCAPAFADHATEVSRPILLHAQAETSGRAGGVALRHTMDALDAAAAAADAVELSVGERRSQAMQWRGEHVGAEGDGHPVHRDAALLCKAPAALIIGHSAHARAGEPVSVHDVAASCVDDTDSDFGSTSASSTVTSVLSQPFSLLRSRGGSGAWSTPLLLHRFASGGSSVGADDDSCGGWTAGTACGGCSRSSATSTASSRRASSSIGAVTAVLRDPRWASEHVRRAATTVHATVARRLWTSEQDATSAPTTPPVAAARAVDDIGSASASATTSATTSSSATSLCETQLLPSVVLQGGPVQTAAGAEVDLPLYRQAPRAIAARLRRRMSWRVRAVRLDNVIPAGHVACLGNWTFCGRSPTVVQAVAEEMLIIL</sequence>
<gene>
    <name evidence="3" type="ORF">NESM_000344800</name>
</gene>
<feature type="domain" description="DUF676" evidence="2">
    <location>
        <begin position="373"/>
        <end position="510"/>
    </location>
</feature>
<dbReference type="InterPro" id="IPR007751">
    <property type="entry name" value="DUF676_lipase-like"/>
</dbReference>
<organism evidence="3 4">
    <name type="scientific">Novymonas esmeraldas</name>
    <dbReference type="NCBI Taxonomy" id="1808958"/>
    <lineage>
        <taxon>Eukaryota</taxon>
        <taxon>Discoba</taxon>
        <taxon>Euglenozoa</taxon>
        <taxon>Kinetoplastea</taxon>
        <taxon>Metakinetoplastina</taxon>
        <taxon>Trypanosomatida</taxon>
        <taxon>Trypanosomatidae</taxon>
        <taxon>Novymonas</taxon>
    </lineage>
</organism>
<proteinExistence type="predicted"/>
<dbReference type="EMBL" id="JAECZO010000034">
    <property type="protein sequence ID" value="KAK7194298.1"/>
    <property type="molecule type" value="Genomic_DNA"/>
</dbReference>
<dbReference type="Proteomes" id="UP001430356">
    <property type="component" value="Unassembled WGS sequence"/>
</dbReference>
<dbReference type="AlphaFoldDB" id="A0AAW0EN56"/>
<feature type="region of interest" description="Disordered" evidence="1">
    <location>
        <begin position="102"/>
        <end position="151"/>
    </location>
</feature>
<dbReference type="PANTHER" id="PTHR12482">
    <property type="entry name" value="LIPASE ROG1-RELATED-RELATED"/>
    <property type="match status" value="1"/>
</dbReference>
<protein>
    <submittedName>
        <fullName evidence="3">Serine esterase (DUF676)</fullName>
    </submittedName>
</protein>
<keyword evidence="4" id="KW-1185">Reference proteome</keyword>
<reference evidence="3 4" key="1">
    <citation type="journal article" date="2021" name="MBio">
        <title>A New Model Trypanosomatid, Novymonas esmeraldas: Genomic Perception of Its 'Candidatus Pandoraea novymonadis' Endosymbiont.</title>
        <authorList>
            <person name="Zakharova A."/>
            <person name="Saura A."/>
            <person name="Butenko A."/>
            <person name="Podesvova L."/>
            <person name="Warmusova S."/>
            <person name="Kostygov A.Y."/>
            <person name="Nenarokova A."/>
            <person name="Lukes J."/>
            <person name="Opperdoes F.R."/>
            <person name="Yurchenko V."/>
        </authorList>
    </citation>
    <scope>NUCLEOTIDE SEQUENCE [LARGE SCALE GENOMIC DNA]</scope>
    <source>
        <strain evidence="3 4">E262AT.01</strain>
    </source>
</reference>
<dbReference type="PANTHER" id="PTHR12482:SF62">
    <property type="entry name" value="LIPASE ROG1-RELATED"/>
    <property type="match status" value="1"/>
</dbReference>
<name>A0AAW0EN56_9TRYP</name>
<evidence type="ECO:0000313" key="3">
    <source>
        <dbReference type="EMBL" id="KAK7194298.1"/>
    </source>
</evidence>
<comment type="caution">
    <text evidence="3">The sequence shown here is derived from an EMBL/GenBank/DDBJ whole genome shotgun (WGS) entry which is preliminary data.</text>
</comment>
<accession>A0AAW0EN56</accession>
<evidence type="ECO:0000313" key="4">
    <source>
        <dbReference type="Proteomes" id="UP001430356"/>
    </source>
</evidence>
<dbReference type="Pfam" id="PF05057">
    <property type="entry name" value="DUF676"/>
    <property type="match status" value="1"/>
</dbReference>
<dbReference type="InterPro" id="IPR044294">
    <property type="entry name" value="Lipase-like"/>
</dbReference>
<feature type="compositionally biased region" description="Low complexity" evidence="1">
    <location>
        <begin position="126"/>
        <end position="150"/>
    </location>
</feature>